<dbReference type="Gene3D" id="2.40.50.1070">
    <property type="match status" value="1"/>
</dbReference>
<evidence type="ECO:0000256" key="8">
    <source>
        <dbReference type="ARBA" id="ARBA00023014"/>
    </source>
</evidence>
<dbReference type="NCBIfam" id="NF009639">
    <property type="entry name" value="PRK13168.1"/>
    <property type="match status" value="1"/>
</dbReference>
<dbReference type="PROSITE" id="PS01231">
    <property type="entry name" value="TRMA_2"/>
    <property type="match status" value="1"/>
</dbReference>
<keyword evidence="3 9" id="KW-0489">Methyltransferase</keyword>
<evidence type="ECO:0000256" key="7">
    <source>
        <dbReference type="ARBA" id="ARBA00023004"/>
    </source>
</evidence>
<dbReference type="Gene3D" id="2.40.50.140">
    <property type="entry name" value="Nucleic acid-binding proteins"/>
    <property type="match status" value="1"/>
</dbReference>
<dbReference type="PROSITE" id="PS51687">
    <property type="entry name" value="SAM_MT_RNA_M5U"/>
    <property type="match status" value="1"/>
</dbReference>
<comment type="function">
    <text evidence="9">Catalyzes the formation of 5-methyl-uridine at position 1939 (m5U1939) in 23S rRNA.</text>
</comment>
<dbReference type="InterPro" id="IPR001566">
    <property type="entry name" value="23S_rRNA_MeTrfase_RlmD"/>
</dbReference>
<reference evidence="13" key="1">
    <citation type="submission" date="2018-11" db="EMBL/GenBank/DDBJ databases">
        <title>Draft genome sequences of proposed Pectobacterium aquaticum sp. nov. isolated in France from fresh water.</title>
        <authorList>
            <person name="Pedron J."/>
            <person name="Barny M.A."/>
        </authorList>
    </citation>
    <scope>NUCLEOTIDE SEQUENCE [LARGE SCALE GENOMIC DNA]</scope>
    <source>
        <strain evidence="13">A35-S23-M15</strain>
    </source>
</reference>
<dbReference type="PANTHER" id="PTHR11061:SF49">
    <property type="entry name" value="23S RRNA (URACIL(1939)-C(5))-METHYLTRANSFERASE RLMD"/>
    <property type="match status" value="1"/>
</dbReference>
<keyword evidence="4 9" id="KW-0808">Transferase</keyword>
<organism evidence="13 14">
    <name type="scientific">Pectobacterium aquaticum</name>
    <dbReference type="NCBI Taxonomy" id="2204145"/>
    <lineage>
        <taxon>Bacteria</taxon>
        <taxon>Pseudomonadati</taxon>
        <taxon>Pseudomonadota</taxon>
        <taxon>Gammaproteobacteria</taxon>
        <taxon>Enterobacterales</taxon>
        <taxon>Pectobacteriaceae</taxon>
        <taxon>Pectobacterium</taxon>
    </lineage>
</organism>
<feature type="domain" description="TRAM" evidence="12">
    <location>
        <begin position="15"/>
        <end position="73"/>
    </location>
</feature>
<feature type="binding site" evidence="9 10">
    <location>
        <position position="374"/>
    </location>
    <ligand>
        <name>S-adenosyl-L-methionine</name>
        <dbReference type="ChEBI" id="CHEBI:59789"/>
    </ligand>
</feature>
<dbReference type="PROSITE" id="PS01230">
    <property type="entry name" value="TRMA_1"/>
    <property type="match status" value="1"/>
</dbReference>
<dbReference type="InterPro" id="IPR029063">
    <property type="entry name" value="SAM-dependent_MTases_sf"/>
</dbReference>
<dbReference type="SUPFAM" id="SSF50249">
    <property type="entry name" value="Nucleic acid-binding proteins"/>
    <property type="match status" value="1"/>
</dbReference>
<feature type="binding site" evidence="9 10">
    <location>
        <position position="276"/>
    </location>
    <ligand>
        <name>S-adenosyl-L-methionine</name>
        <dbReference type="ChEBI" id="CHEBI:59789"/>
    </ligand>
</feature>
<evidence type="ECO:0000256" key="4">
    <source>
        <dbReference type="ARBA" id="ARBA00022679"/>
    </source>
</evidence>
<proteinExistence type="inferred from homology"/>
<evidence type="ECO:0000256" key="11">
    <source>
        <dbReference type="PROSITE-ProRule" id="PRU10015"/>
    </source>
</evidence>
<evidence type="ECO:0000256" key="3">
    <source>
        <dbReference type="ARBA" id="ARBA00022603"/>
    </source>
</evidence>
<evidence type="ECO:0000256" key="2">
    <source>
        <dbReference type="ARBA" id="ARBA00022552"/>
    </source>
</evidence>
<evidence type="ECO:0000313" key="13">
    <source>
        <dbReference type="EMBL" id="RRO05788.1"/>
    </source>
</evidence>
<feature type="active site" evidence="11">
    <location>
        <position position="400"/>
    </location>
</feature>
<dbReference type="InterPro" id="IPR012340">
    <property type="entry name" value="NA-bd_OB-fold"/>
</dbReference>
<dbReference type="RefSeq" id="WP_116162413.1">
    <property type="nucleotide sequence ID" value="NZ_CP086253.1"/>
</dbReference>
<sequence length="450" mass="49710">MAQFYSPNRRVTTRKAIPAKNLTVTVTSLDPFGQGVARHEGKTVFVTGVLPGEQAEVQLTEEKRQFSHAKLKRLLTPSPQRVAPPCPHFTRCGGCQQQHADIALQQSSKTAALMRLMTRETGVELSEASLIAGTPYAYRRRARLALYFQAKEQRLLMGYRQSNSHDLVDIKACPVLRPELEALLQPLRDCLSRLKAVKRLGHVELVQADNGPLLVLRHLDPLHSSDQQALRDFAQQQGVSVYLAPDADLLTCLQGEEPVYHVAGLTLAFSPRDFIQVNDAVNQQMVAQALAWLDVQPQDRILDLFCGMGNFTLPLAQHAASVVGVEGVTALVEKGRENARRNGLSNVTFFHQNLEDHVTQQPWAVQGFDKILLDPARAGAAGVMEQITRLAPKRVVYVSCNATTLARDSKVLLAAGFRLANVAMLDMFPHTGHLESMALFLHDTGTRKAQ</sequence>
<feature type="binding site" evidence="9">
    <location>
        <position position="92"/>
    </location>
    <ligand>
        <name>[4Fe-4S] cluster</name>
        <dbReference type="ChEBI" id="CHEBI:49883"/>
    </ligand>
</feature>
<keyword evidence="6 9" id="KW-0479">Metal-binding</keyword>
<dbReference type="InterPro" id="IPR030390">
    <property type="entry name" value="MeTrfase_TrmA_AS"/>
</dbReference>
<comment type="caution">
    <text evidence="13">The sequence shown here is derived from an EMBL/GenBank/DDBJ whole genome shotgun (WGS) entry which is preliminary data.</text>
</comment>
<dbReference type="HAMAP" id="MF_01010">
    <property type="entry name" value="23SrRNA_methyltr_RlmD"/>
    <property type="match status" value="1"/>
</dbReference>
<dbReference type="Pfam" id="PF01938">
    <property type="entry name" value="TRAM"/>
    <property type="match status" value="1"/>
</dbReference>
<name>A0A3R8PIZ6_9GAMM</name>
<feature type="active site" description="Nucleophile" evidence="9 10">
    <location>
        <position position="400"/>
    </location>
</feature>
<evidence type="ECO:0000259" key="12">
    <source>
        <dbReference type="PROSITE" id="PS50926"/>
    </source>
</evidence>
<dbReference type="EMBL" id="QHJW02000046">
    <property type="protein sequence ID" value="RRO05788.1"/>
    <property type="molecule type" value="Genomic_DNA"/>
</dbReference>
<evidence type="ECO:0000256" key="10">
    <source>
        <dbReference type="PROSITE-ProRule" id="PRU01024"/>
    </source>
</evidence>
<dbReference type="SUPFAM" id="SSF53335">
    <property type="entry name" value="S-adenosyl-L-methionine-dependent methyltransferases"/>
    <property type="match status" value="1"/>
</dbReference>
<dbReference type="InterPro" id="IPR002792">
    <property type="entry name" value="TRAM_dom"/>
</dbReference>
<comment type="similarity">
    <text evidence="9">Belongs to the class I-like SAM-binding methyltransferase superfamily. RNA M5U methyltransferase family. RlmD subfamily.</text>
</comment>
<dbReference type="PROSITE" id="PS50926">
    <property type="entry name" value="TRAM"/>
    <property type="match status" value="1"/>
</dbReference>
<keyword evidence="7 9" id="KW-0408">Iron</keyword>
<evidence type="ECO:0000313" key="14">
    <source>
        <dbReference type="Proteomes" id="UP000256817"/>
    </source>
</evidence>
<dbReference type="InterPro" id="IPR030391">
    <property type="entry name" value="MeTrfase_TrmA_CS"/>
</dbReference>
<feature type="binding site" evidence="9">
    <location>
        <position position="310"/>
    </location>
    <ligand>
        <name>S-adenosyl-L-methionine</name>
        <dbReference type="ChEBI" id="CHEBI:59789"/>
    </ligand>
</feature>
<comment type="catalytic activity">
    <reaction evidence="9">
        <text>uridine(1939) in 23S rRNA + S-adenosyl-L-methionine = 5-methyluridine(1939) in 23S rRNA + S-adenosyl-L-homocysteine + H(+)</text>
        <dbReference type="Rhea" id="RHEA:42908"/>
        <dbReference type="Rhea" id="RHEA-COMP:10278"/>
        <dbReference type="Rhea" id="RHEA-COMP:10279"/>
        <dbReference type="ChEBI" id="CHEBI:15378"/>
        <dbReference type="ChEBI" id="CHEBI:57856"/>
        <dbReference type="ChEBI" id="CHEBI:59789"/>
        <dbReference type="ChEBI" id="CHEBI:65315"/>
        <dbReference type="ChEBI" id="CHEBI:74447"/>
        <dbReference type="EC" id="2.1.1.190"/>
    </reaction>
</comment>
<evidence type="ECO:0000256" key="9">
    <source>
        <dbReference type="HAMAP-Rule" id="MF_01010"/>
    </source>
</evidence>
<accession>A0A3R8PIZ6</accession>
<evidence type="ECO:0000256" key="6">
    <source>
        <dbReference type="ARBA" id="ARBA00022723"/>
    </source>
</evidence>
<keyword evidence="2 9" id="KW-0698">rRNA processing</keyword>
<dbReference type="Proteomes" id="UP000256817">
    <property type="component" value="Unassembled WGS sequence"/>
</dbReference>
<protein>
    <recommendedName>
        <fullName evidence="9">23S rRNA (uracil(1939)-C(5))-methyltransferase RlmD</fullName>
        <ecNumber evidence="9">2.1.1.190</ecNumber>
    </recommendedName>
    <alternativeName>
        <fullName evidence="9">23S rRNA(m5U1939)-methyltransferase</fullName>
    </alternativeName>
</protein>
<dbReference type="PANTHER" id="PTHR11061">
    <property type="entry name" value="RNA M5U METHYLTRANSFERASE"/>
    <property type="match status" value="1"/>
</dbReference>
<evidence type="ECO:0000256" key="1">
    <source>
        <dbReference type="ARBA" id="ARBA00022485"/>
    </source>
</evidence>
<feature type="binding site" evidence="9 10">
    <location>
        <position position="326"/>
    </location>
    <ligand>
        <name>S-adenosyl-L-methionine</name>
        <dbReference type="ChEBI" id="CHEBI:59789"/>
    </ligand>
</feature>
<keyword evidence="1 9" id="KW-0004">4Fe-4S</keyword>
<keyword evidence="5 9" id="KW-0949">S-adenosyl-L-methionine</keyword>
<feature type="binding site" evidence="9">
    <location>
        <position position="95"/>
    </location>
    <ligand>
        <name>[4Fe-4S] cluster</name>
        <dbReference type="ChEBI" id="CHEBI:49883"/>
    </ligand>
</feature>
<evidence type="ECO:0000256" key="5">
    <source>
        <dbReference type="ARBA" id="ARBA00022691"/>
    </source>
</evidence>
<feature type="binding site" evidence="9">
    <location>
        <position position="353"/>
    </location>
    <ligand>
        <name>S-adenosyl-L-methionine</name>
        <dbReference type="ChEBI" id="CHEBI:59789"/>
    </ligand>
</feature>
<keyword evidence="8 9" id="KW-0411">Iron-sulfur</keyword>
<keyword evidence="14" id="KW-1185">Reference proteome</keyword>
<feature type="binding site" evidence="9">
    <location>
        <position position="173"/>
    </location>
    <ligand>
        <name>[4Fe-4S] cluster</name>
        <dbReference type="ChEBI" id="CHEBI:49883"/>
    </ligand>
</feature>
<feature type="binding site" evidence="9 10">
    <location>
        <position position="305"/>
    </location>
    <ligand>
        <name>S-adenosyl-L-methionine</name>
        <dbReference type="ChEBI" id="CHEBI:59789"/>
    </ligand>
</feature>
<dbReference type="Gene3D" id="3.40.50.150">
    <property type="entry name" value="Vaccinia Virus protein VP39"/>
    <property type="match status" value="1"/>
</dbReference>
<dbReference type="Pfam" id="PF05958">
    <property type="entry name" value="tRNA_U5-meth_tr"/>
    <property type="match status" value="1"/>
</dbReference>
<dbReference type="CDD" id="cd02440">
    <property type="entry name" value="AdoMet_MTases"/>
    <property type="match status" value="1"/>
</dbReference>
<feature type="binding site" evidence="9">
    <location>
        <position position="86"/>
    </location>
    <ligand>
        <name>[4Fe-4S] cluster</name>
        <dbReference type="ChEBI" id="CHEBI:49883"/>
    </ligand>
</feature>
<dbReference type="InterPro" id="IPR010280">
    <property type="entry name" value="U5_MeTrfase_fam"/>
</dbReference>
<dbReference type="NCBIfam" id="TIGR00479">
    <property type="entry name" value="rumA"/>
    <property type="match status" value="1"/>
</dbReference>
<dbReference type="EC" id="2.1.1.190" evidence="9"/>
<gene>
    <name evidence="9 13" type="primary">rlmD</name>
    <name evidence="13" type="ORF">DMB85_017100</name>
</gene>